<keyword evidence="2" id="KW-1185">Reference proteome</keyword>
<reference evidence="1" key="2">
    <citation type="journal article" date="2024" name="Plant">
        <title>Genomic evolution and insights into agronomic trait innovations of Sesamum species.</title>
        <authorList>
            <person name="Miao H."/>
            <person name="Wang L."/>
            <person name="Qu L."/>
            <person name="Liu H."/>
            <person name="Sun Y."/>
            <person name="Le M."/>
            <person name="Wang Q."/>
            <person name="Wei S."/>
            <person name="Zheng Y."/>
            <person name="Lin W."/>
            <person name="Duan Y."/>
            <person name="Cao H."/>
            <person name="Xiong S."/>
            <person name="Wang X."/>
            <person name="Wei L."/>
            <person name="Li C."/>
            <person name="Ma Q."/>
            <person name="Ju M."/>
            <person name="Zhao R."/>
            <person name="Li G."/>
            <person name="Mu C."/>
            <person name="Tian Q."/>
            <person name="Mei H."/>
            <person name="Zhang T."/>
            <person name="Gao T."/>
            <person name="Zhang H."/>
        </authorList>
    </citation>
    <scope>NUCLEOTIDE SEQUENCE</scope>
    <source>
        <strain evidence="1">K16</strain>
    </source>
</reference>
<evidence type="ECO:0000313" key="2">
    <source>
        <dbReference type="Proteomes" id="UP001289374"/>
    </source>
</evidence>
<dbReference type="AlphaFoldDB" id="A0AAE1WUX4"/>
<dbReference type="EMBL" id="JACGWL010000006">
    <property type="protein sequence ID" value="KAK4399871.1"/>
    <property type="molecule type" value="Genomic_DNA"/>
</dbReference>
<organism evidence="1 2">
    <name type="scientific">Sesamum angolense</name>
    <dbReference type="NCBI Taxonomy" id="2727404"/>
    <lineage>
        <taxon>Eukaryota</taxon>
        <taxon>Viridiplantae</taxon>
        <taxon>Streptophyta</taxon>
        <taxon>Embryophyta</taxon>
        <taxon>Tracheophyta</taxon>
        <taxon>Spermatophyta</taxon>
        <taxon>Magnoliopsida</taxon>
        <taxon>eudicotyledons</taxon>
        <taxon>Gunneridae</taxon>
        <taxon>Pentapetalae</taxon>
        <taxon>asterids</taxon>
        <taxon>lamiids</taxon>
        <taxon>Lamiales</taxon>
        <taxon>Pedaliaceae</taxon>
        <taxon>Sesamum</taxon>
    </lineage>
</organism>
<sequence length="121" mass="13613">KAVPKTGSLAGVLGEFDFEWVHRPGKHNDVADALSRKLVEEYVAALTVVESDFLDQIRESSKTDASYLKLVEQVKSGLIRKYWLDSGLLYAKGGRVFVPTGTLRRRLLRETHDPQWAGSRN</sequence>
<proteinExistence type="predicted"/>
<name>A0AAE1WUX4_9LAMI</name>
<evidence type="ECO:0000313" key="1">
    <source>
        <dbReference type="EMBL" id="KAK4399871.1"/>
    </source>
</evidence>
<protein>
    <submittedName>
        <fullName evidence="1">Uncharacterized protein</fullName>
    </submittedName>
</protein>
<comment type="caution">
    <text evidence="1">The sequence shown here is derived from an EMBL/GenBank/DDBJ whole genome shotgun (WGS) entry which is preliminary data.</text>
</comment>
<gene>
    <name evidence="1" type="ORF">Sango_1093200</name>
</gene>
<reference evidence="1" key="1">
    <citation type="submission" date="2020-06" db="EMBL/GenBank/DDBJ databases">
        <authorList>
            <person name="Li T."/>
            <person name="Hu X."/>
            <person name="Zhang T."/>
            <person name="Song X."/>
            <person name="Zhang H."/>
            <person name="Dai N."/>
            <person name="Sheng W."/>
            <person name="Hou X."/>
            <person name="Wei L."/>
        </authorList>
    </citation>
    <scope>NUCLEOTIDE SEQUENCE</scope>
    <source>
        <strain evidence="1">K16</strain>
        <tissue evidence="1">Leaf</tissue>
    </source>
</reference>
<dbReference type="Proteomes" id="UP001289374">
    <property type="component" value="Unassembled WGS sequence"/>
</dbReference>
<feature type="non-terminal residue" evidence="1">
    <location>
        <position position="1"/>
    </location>
</feature>
<accession>A0AAE1WUX4</accession>